<dbReference type="EMBL" id="FIGO01000028">
    <property type="protein sequence ID" value="CYV19859.1"/>
    <property type="molecule type" value="Genomic_DNA"/>
</dbReference>
<dbReference type="EMBL" id="FILL01000049">
    <property type="protein sequence ID" value="CYY00307.1"/>
    <property type="molecule type" value="Genomic_DNA"/>
</dbReference>
<evidence type="ECO:0000313" key="5">
    <source>
        <dbReference type="Proteomes" id="UP000073485"/>
    </source>
</evidence>
<evidence type="ECO:0000313" key="4">
    <source>
        <dbReference type="Proteomes" id="UP000072353"/>
    </source>
</evidence>
<organism evidence="2 5">
    <name type="scientific">Streptococcus suis</name>
    <dbReference type="NCBI Taxonomy" id="1307"/>
    <lineage>
        <taxon>Bacteria</taxon>
        <taxon>Bacillati</taxon>
        <taxon>Bacillota</taxon>
        <taxon>Bacilli</taxon>
        <taxon>Lactobacillales</taxon>
        <taxon>Streptococcaceae</taxon>
        <taxon>Streptococcus</taxon>
    </lineage>
</organism>
<proteinExistence type="predicted"/>
<evidence type="ECO:0000313" key="2">
    <source>
        <dbReference type="EMBL" id="CYV19859.1"/>
    </source>
</evidence>
<evidence type="ECO:0000313" key="3">
    <source>
        <dbReference type="EMBL" id="CYY00307.1"/>
    </source>
</evidence>
<dbReference type="AlphaFoldDB" id="A0A0Z8G6S5"/>
<name>A0A0Z8G6S5_STRSU</name>
<evidence type="ECO:0000313" key="1">
    <source>
        <dbReference type="EMBL" id="CYU93229.1"/>
    </source>
</evidence>
<evidence type="ECO:0000313" key="6">
    <source>
        <dbReference type="Proteomes" id="UP000074664"/>
    </source>
</evidence>
<protein>
    <submittedName>
        <fullName evidence="2">Uncharacterized protein</fullName>
    </submittedName>
</protein>
<dbReference type="Proteomes" id="UP000074664">
    <property type="component" value="Unassembled WGS sequence"/>
</dbReference>
<sequence>MAEIKMKSDAVAEALRGLQAKISTYRDGVVNSKVQIGAIKSSLVGSAYTSLLGKVENDMERQLLLVAECMTLNSQLSAFTEEISSAEASVSFE</sequence>
<reference evidence="4 5" key="1">
    <citation type="submission" date="2016-02" db="EMBL/GenBank/DDBJ databases">
        <authorList>
            <consortium name="Pathogen Informatics"/>
        </authorList>
    </citation>
    <scope>NUCLEOTIDE SEQUENCE [LARGE SCALE GENOMIC DNA]</scope>
    <source>
        <strain evidence="1 6">LSS30</strain>
        <strain evidence="2 5">LSS48</strain>
        <strain evidence="3 4">SS975</strain>
    </source>
</reference>
<gene>
    <name evidence="1" type="ORF">ERS132392_02290</name>
    <name evidence="2" type="ORF">ERS132410_02255</name>
    <name evidence="3" type="ORF">ERS132521_02279</name>
</gene>
<dbReference type="Proteomes" id="UP000073485">
    <property type="component" value="Unassembled WGS sequence"/>
</dbReference>
<dbReference type="RefSeq" id="WP_044681344.1">
    <property type="nucleotide sequence ID" value="NZ_CECY01000091.1"/>
</dbReference>
<dbReference type="Proteomes" id="UP000072353">
    <property type="component" value="Unassembled WGS sequence"/>
</dbReference>
<accession>A0A0Z8G6S5</accession>
<dbReference type="EMBL" id="FIGH01000022">
    <property type="protein sequence ID" value="CYU93229.1"/>
    <property type="molecule type" value="Genomic_DNA"/>
</dbReference>